<feature type="transmembrane region" description="Helical" evidence="7">
    <location>
        <begin position="97"/>
        <end position="115"/>
    </location>
</feature>
<evidence type="ECO:0000256" key="5">
    <source>
        <dbReference type="ARBA" id="ARBA00022989"/>
    </source>
</evidence>
<sequence length="237" mass="26304">MREIGYLISDGCCLDVGFGVRQIVLSSIEKKFKMLLYLLGMFGIAAFAITGVISSGKKDMDLFSVVFLGMVTSLGGGTIRDTVLSVETVYWVKDTSYLWVAFLSSTLAFFTVRFIEDRQTVFHYADSFGLALFTVVATEKVLLLGFPPTIAITMGIITGVAGGIIRDVLSHRPPLVLGREFYATPAFLGALLLVLLEKNIPTHEFNSIYAVALVFILRVFAIHKDLYYPSWLLYKKK</sequence>
<organism evidence="9 10">
    <name type="scientific">Marinomonas rhodophyticola</name>
    <dbReference type="NCBI Taxonomy" id="2992803"/>
    <lineage>
        <taxon>Bacteria</taxon>
        <taxon>Pseudomonadati</taxon>
        <taxon>Pseudomonadota</taxon>
        <taxon>Gammaproteobacteria</taxon>
        <taxon>Oceanospirillales</taxon>
        <taxon>Oceanospirillaceae</taxon>
        <taxon>Marinomonas</taxon>
    </lineage>
</organism>
<feature type="domain" description="Glycine transporter" evidence="8">
    <location>
        <begin position="124"/>
        <end position="197"/>
    </location>
</feature>
<comment type="caution">
    <text evidence="9">The sequence shown here is derived from an EMBL/GenBank/DDBJ whole genome shotgun (WGS) entry which is preliminary data.</text>
</comment>
<feature type="transmembrane region" description="Helical" evidence="7">
    <location>
        <begin position="208"/>
        <end position="227"/>
    </location>
</feature>
<evidence type="ECO:0000256" key="3">
    <source>
        <dbReference type="ARBA" id="ARBA00022475"/>
    </source>
</evidence>
<keyword evidence="10" id="KW-1185">Reference proteome</keyword>
<keyword evidence="5 7" id="KW-1133">Transmembrane helix</keyword>
<evidence type="ECO:0000256" key="1">
    <source>
        <dbReference type="ARBA" id="ARBA00004651"/>
    </source>
</evidence>
<name>A0ABT3KAZ6_9GAMM</name>
<feature type="transmembrane region" description="Helical" evidence="7">
    <location>
        <begin position="181"/>
        <end position="196"/>
    </location>
</feature>
<feature type="domain" description="Glycine transporter" evidence="8">
    <location>
        <begin position="38"/>
        <end position="111"/>
    </location>
</feature>
<feature type="transmembrane region" description="Helical" evidence="7">
    <location>
        <begin position="34"/>
        <end position="53"/>
    </location>
</feature>
<gene>
    <name evidence="9" type="ORF">ONZ52_00995</name>
</gene>
<evidence type="ECO:0000256" key="7">
    <source>
        <dbReference type="SAM" id="Phobius"/>
    </source>
</evidence>
<keyword evidence="6 7" id="KW-0472">Membrane</keyword>
<keyword evidence="3" id="KW-1003">Cell membrane</keyword>
<evidence type="ECO:0000259" key="8">
    <source>
        <dbReference type="Pfam" id="PF03458"/>
    </source>
</evidence>
<evidence type="ECO:0000256" key="4">
    <source>
        <dbReference type="ARBA" id="ARBA00022692"/>
    </source>
</evidence>
<feature type="transmembrane region" description="Helical" evidence="7">
    <location>
        <begin position="150"/>
        <end position="169"/>
    </location>
</feature>
<dbReference type="InterPro" id="IPR005115">
    <property type="entry name" value="Gly_transporter"/>
</dbReference>
<comment type="similarity">
    <text evidence="2">Belongs to the UPF0126 family.</text>
</comment>
<proteinExistence type="inferred from homology"/>
<dbReference type="RefSeq" id="WP_265216765.1">
    <property type="nucleotide sequence ID" value="NZ_JAPEUL010000004.1"/>
</dbReference>
<evidence type="ECO:0000313" key="10">
    <source>
        <dbReference type="Proteomes" id="UP001431181"/>
    </source>
</evidence>
<feature type="transmembrane region" description="Helical" evidence="7">
    <location>
        <begin position="60"/>
        <end position="77"/>
    </location>
</feature>
<dbReference type="PANTHER" id="PTHR30506">
    <property type="entry name" value="INNER MEMBRANE PROTEIN"/>
    <property type="match status" value="1"/>
</dbReference>
<accession>A0ABT3KAZ6</accession>
<protein>
    <submittedName>
        <fullName evidence="9">Trimeric intracellular cation channel family protein</fullName>
    </submittedName>
</protein>
<dbReference type="Pfam" id="PF03458">
    <property type="entry name" value="Gly_transporter"/>
    <property type="match status" value="2"/>
</dbReference>
<dbReference type="PANTHER" id="PTHR30506:SF3">
    <property type="entry name" value="UPF0126 INNER MEMBRANE PROTEIN YADS-RELATED"/>
    <property type="match status" value="1"/>
</dbReference>
<evidence type="ECO:0000256" key="6">
    <source>
        <dbReference type="ARBA" id="ARBA00023136"/>
    </source>
</evidence>
<comment type="subcellular location">
    <subcellularLocation>
        <location evidence="1">Cell membrane</location>
        <topology evidence="1">Multi-pass membrane protein</topology>
    </subcellularLocation>
</comment>
<evidence type="ECO:0000313" key="9">
    <source>
        <dbReference type="EMBL" id="MCW4627668.1"/>
    </source>
</evidence>
<dbReference type="EMBL" id="JAPEUL010000004">
    <property type="protein sequence ID" value="MCW4627668.1"/>
    <property type="molecule type" value="Genomic_DNA"/>
</dbReference>
<dbReference type="Proteomes" id="UP001431181">
    <property type="component" value="Unassembled WGS sequence"/>
</dbReference>
<keyword evidence="4 7" id="KW-0812">Transmembrane</keyword>
<reference evidence="9" key="1">
    <citation type="submission" date="2022-11" db="EMBL/GenBank/DDBJ databases">
        <title>Marinomonas sp. nov., isolated from marine algae.</title>
        <authorList>
            <person name="Choi D.G."/>
            <person name="Kim J.M."/>
            <person name="Lee J.K."/>
            <person name="Baek J.H."/>
            <person name="Jeon C.O."/>
        </authorList>
    </citation>
    <scope>NUCLEOTIDE SEQUENCE</scope>
    <source>
        <strain evidence="9">KJ51-3</strain>
    </source>
</reference>
<evidence type="ECO:0000256" key="2">
    <source>
        <dbReference type="ARBA" id="ARBA00008193"/>
    </source>
</evidence>